<keyword evidence="2" id="KW-0547">Nucleotide-binding</keyword>
<dbReference type="EMBL" id="VNHU01000013">
    <property type="protein sequence ID" value="TYP70389.1"/>
    <property type="molecule type" value="Genomic_DNA"/>
</dbReference>
<dbReference type="Gene3D" id="3.40.50.300">
    <property type="entry name" value="P-loop containing nucleotide triphosphate hydrolases"/>
    <property type="match status" value="2"/>
</dbReference>
<evidence type="ECO:0000256" key="6">
    <source>
        <dbReference type="SAM" id="Coils"/>
    </source>
</evidence>
<sequence>MLSVSNLSVQFGKRILFDEVNTAFTQGNCYGIIGANGAGKSTFLKILSGTMEPTSGHVHLEPGKRMSVLEQNHYAYDEHNVLETVIMGNKPLFKIKKEMDEIYAKPDFNDADGERVGVLQVEFEEMNGWNADSNAAAMLSNLGIKEDLHYTLMADLDTKQRVRVLLAQALFGSPDVLIMDEPTNDLDYETITWLENFLANYDNTVIVVSHDRHFLDAVCTHISDIDFGKINHFSGNYTFWYESSQLAMRQRTQQNKKAEEKKKELQEFIARFSANVAKSKQATSRKKMIDKLNIEDIKPSSRRYPAIIFERDREAGDQILNVTGLKASSEGDVLFNNIDINLAKGDKVVVFSKDSRATTAFYQILNGKQKADAGEYAWGITTSQSYLPADNSEYFQSDLSLVDWLRQYATTEEEREEVFIRGFLGKMIFSGEEALKKCNVLSGGEKVRCMLSKMMMVRANVLMLDEPTNHLDLESITAFNNSLTNFKGTILFTTHDHEFAQTVGNRIIELTPNGVIDRYATFDEYMSDPKVKELRDKMYAVSV</sequence>
<evidence type="ECO:0000256" key="2">
    <source>
        <dbReference type="ARBA" id="ARBA00022741"/>
    </source>
</evidence>
<dbReference type="InterPro" id="IPR003439">
    <property type="entry name" value="ABC_transporter-like_ATP-bd"/>
</dbReference>
<evidence type="ECO:0000256" key="4">
    <source>
        <dbReference type="ARBA" id="ARBA00061551"/>
    </source>
</evidence>
<dbReference type="InterPro" id="IPR032781">
    <property type="entry name" value="ABC_tran_Xtn"/>
</dbReference>
<dbReference type="PROSITE" id="PS50893">
    <property type="entry name" value="ABC_TRANSPORTER_2"/>
    <property type="match status" value="2"/>
</dbReference>
<dbReference type="FunFam" id="3.40.50.300:FF:000011">
    <property type="entry name" value="Putative ABC transporter ATP-binding component"/>
    <property type="match status" value="1"/>
</dbReference>
<dbReference type="CDD" id="cd03221">
    <property type="entry name" value="ABCF_EF-3"/>
    <property type="match status" value="2"/>
</dbReference>
<keyword evidence="6" id="KW-0175">Coiled coil</keyword>
<feature type="domain" description="ABC transporter" evidence="7">
    <location>
        <begin position="320"/>
        <end position="538"/>
    </location>
</feature>
<dbReference type="InterPro" id="IPR051309">
    <property type="entry name" value="ABCF_ATPase"/>
</dbReference>
<dbReference type="InterPro" id="IPR027417">
    <property type="entry name" value="P-loop_NTPase"/>
</dbReference>
<gene>
    <name evidence="8" type="ORF">BD809_11353</name>
</gene>
<evidence type="ECO:0000256" key="1">
    <source>
        <dbReference type="ARBA" id="ARBA00022737"/>
    </source>
</evidence>
<protein>
    <recommendedName>
        <fullName evidence="5">Probable ATP-binding protein YbiT</fullName>
    </recommendedName>
</protein>
<keyword evidence="1" id="KW-0677">Repeat</keyword>
<evidence type="ECO:0000313" key="8">
    <source>
        <dbReference type="EMBL" id="TYP70389.1"/>
    </source>
</evidence>
<dbReference type="Pfam" id="PF12848">
    <property type="entry name" value="ABC_tran_Xtn"/>
    <property type="match status" value="1"/>
</dbReference>
<name>A0A5S5BTP1_9FLAO</name>
<dbReference type="OrthoDB" id="1521973at2"/>
<organism evidence="8 9">
    <name type="scientific">Aquimarina intermedia</name>
    <dbReference type="NCBI Taxonomy" id="350814"/>
    <lineage>
        <taxon>Bacteria</taxon>
        <taxon>Pseudomonadati</taxon>
        <taxon>Bacteroidota</taxon>
        <taxon>Flavobacteriia</taxon>
        <taxon>Flavobacteriales</taxon>
        <taxon>Flavobacteriaceae</taxon>
        <taxon>Aquimarina</taxon>
    </lineage>
</organism>
<dbReference type="PANTHER" id="PTHR42855:SF2">
    <property type="entry name" value="DRUG RESISTANCE ABC TRANSPORTER,ATP-BINDING PROTEIN"/>
    <property type="match status" value="1"/>
</dbReference>
<evidence type="ECO:0000259" key="7">
    <source>
        <dbReference type="PROSITE" id="PS50893"/>
    </source>
</evidence>
<dbReference type="InterPro" id="IPR003593">
    <property type="entry name" value="AAA+_ATPase"/>
</dbReference>
<comment type="similarity">
    <text evidence="4">Belongs to the ABC transporter superfamily. ABCF family. YbiT subfamily.</text>
</comment>
<reference evidence="8 9" key="1">
    <citation type="submission" date="2019-07" db="EMBL/GenBank/DDBJ databases">
        <title>Genomic Encyclopedia of Archaeal and Bacterial Type Strains, Phase II (KMG-II): from individual species to whole genera.</title>
        <authorList>
            <person name="Goeker M."/>
        </authorList>
    </citation>
    <scope>NUCLEOTIDE SEQUENCE [LARGE SCALE GENOMIC DNA]</scope>
    <source>
        <strain evidence="8 9">DSM 17527</strain>
    </source>
</reference>
<dbReference type="GO" id="GO:0016887">
    <property type="term" value="F:ATP hydrolysis activity"/>
    <property type="evidence" value="ECO:0007669"/>
    <property type="project" value="InterPro"/>
</dbReference>
<dbReference type="GO" id="GO:0005524">
    <property type="term" value="F:ATP binding"/>
    <property type="evidence" value="ECO:0007669"/>
    <property type="project" value="UniProtKB-KW"/>
</dbReference>
<proteinExistence type="inferred from homology"/>
<dbReference type="AlphaFoldDB" id="A0A5S5BTP1"/>
<keyword evidence="9" id="KW-1185">Reference proteome</keyword>
<keyword evidence="3" id="KW-0067">ATP-binding</keyword>
<dbReference type="PANTHER" id="PTHR42855">
    <property type="entry name" value="ABC TRANSPORTER ATP-BINDING SUBUNIT"/>
    <property type="match status" value="1"/>
</dbReference>
<comment type="caution">
    <text evidence="8">The sequence shown here is derived from an EMBL/GenBank/DDBJ whole genome shotgun (WGS) entry which is preliminary data.</text>
</comment>
<dbReference type="Pfam" id="PF00005">
    <property type="entry name" value="ABC_tran"/>
    <property type="match status" value="2"/>
</dbReference>
<dbReference type="FunFam" id="3.40.50.300:FF:000070">
    <property type="entry name" value="Putative ABC transporter ATP-binding component"/>
    <property type="match status" value="1"/>
</dbReference>
<accession>A0A5S5BTP1</accession>
<dbReference type="SUPFAM" id="SSF52540">
    <property type="entry name" value="P-loop containing nucleoside triphosphate hydrolases"/>
    <property type="match status" value="2"/>
</dbReference>
<dbReference type="Proteomes" id="UP000324376">
    <property type="component" value="Unassembled WGS sequence"/>
</dbReference>
<evidence type="ECO:0000256" key="3">
    <source>
        <dbReference type="ARBA" id="ARBA00022840"/>
    </source>
</evidence>
<evidence type="ECO:0000313" key="9">
    <source>
        <dbReference type="Proteomes" id="UP000324376"/>
    </source>
</evidence>
<feature type="coiled-coil region" evidence="6">
    <location>
        <begin position="248"/>
        <end position="275"/>
    </location>
</feature>
<evidence type="ECO:0000256" key="5">
    <source>
        <dbReference type="ARBA" id="ARBA00074044"/>
    </source>
</evidence>
<dbReference type="SMART" id="SM00382">
    <property type="entry name" value="AAA"/>
    <property type="match status" value="1"/>
</dbReference>
<feature type="domain" description="ABC transporter" evidence="7">
    <location>
        <begin position="2"/>
        <end position="252"/>
    </location>
</feature>
<dbReference type="RefSeq" id="WP_148783760.1">
    <property type="nucleotide sequence ID" value="NZ_VNHU01000013.1"/>
</dbReference>